<feature type="region of interest" description="Disordered" evidence="16">
    <location>
        <begin position="304"/>
        <end position="343"/>
    </location>
</feature>
<feature type="transmembrane region" description="Helical" evidence="17">
    <location>
        <begin position="740"/>
        <end position="760"/>
    </location>
</feature>
<dbReference type="InParanoid" id="A0A286U637"/>
<dbReference type="FunFam" id="1.10.287.70:FF:000093">
    <property type="entry name" value="Calcium channel subunit Cch1"/>
    <property type="match status" value="1"/>
</dbReference>
<proteinExistence type="inferred from homology"/>
<name>A0A286U637_9AGAM</name>
<dbReference type="Pfam" id="PF00520">
    <property type="entry name" value="Ion_trans"/>
    <property type="match status" value="4"/>
</dbReference>
<feature type="compositionally biased region" description="Basic and acidic residues" evidence="16">
    <location>
        <begin position="308"/>
        <end position="340"/>
    </location>
</feature>
<feature type="transmembrane region" description="Helical" evidence="17">
    <location>
        <begin position="1635"/>
        <end position="1658"/>
    </location>
</feature>
<feature type="transmembrane region" description="Helical" evidence="17">
    <location>
        <begin position="1134"/>
        <end position="1155"/>
    </location>
</feature>
<keyword evidence="6 17" id="KW-0812">Transmembrane</keyword>
<comment type="subcellular location">
    <subcellularLocation>
        <location evidence="1">Cell membrane</location>
        <topology evidence="1">Multi-pass membrane protein</topology>
    </subcellularLocation>
</comment>
<feature type="domain" description="Ion transport" evidence="18">
    <location>
        <begin position="1714"/>
        <end position="1959"/>
    </location>
</feature>
<feature type="compositionally biased region" description="Low complexity" evidence="16">
    <location>
        <begin position="60"/>
        <end position="86"/>
    </location>
</feature>
<feature type="transmembrane region" description="Helical" evidence="17">
    <location>
        <begin position="862"/>
        <end position="888"/>
    </location>
</feature>
<keyword evidence="12" id="KW-0325">Glycoprotein</keyword>
<feature type="transmembrane region" description="Helical" evidence="17">
    <location>
        <begin position="1928"/>
        <end position="1953"/>
    </location>
</feature>
<feature type="compositionally biased region" description="Basic residues" evidence="16">
    <location>
        <begin position="2235"/>
        <end position="2244"/>
    </location>
</feature>
<protein>
    <recommendedName>
        <fullName evidence="15">Calcium-channel protein CCH1</fullName>
    </recommendedName>
</protein>
<accession>A0A286U637</accession>
<dbReference type="STRING" id="2282107.A0A286U637"/>
<dbReference type="EMBL" id="NBII01000011">
    <property type="protein sequence ID" value="PAV15014.1"/>
    <property type="molecule type" value="Genomic_DNA"/>
</dbReference>
<evidence type="ECO:0000256" key="14">
    <source>
        <dbReference type="ARBA" id="ARBA00061395"/>
    </source>
</evidence>
<dbReference type="GO" id="GO:0098703">
    <property type="term" value="P:calcium ion import across plasma membrane"/>
    <property type="evidence" value="ECO:0007669"/>
    <property type="project" value="TreeGrafter"/>
</dbReference>
<evidence type="ECO:0000313" key="20">
    <source>
        <dbReference type="Proteomes" id="UP000217199"/>
    </source>
</evidence>
<evidence type="ECO:0000256" key="15">
    <source>
        <dbReference type="ARBA" id="ARBA00067459"/>
    </source>
</evidence>
<feature type="transmembrane region" description="Helical" evidence="17">
    <location>
        <begin position="1715"/>
        <end position="1736"/>
    </location>
</feature>
<feature type="region of interest" description="Disordered" evidence="16">
    <location>
        <begin position="556"/>
        <end position="613"/>
    </location>
</feature>
<keyword evidence="11 17" id="KW-0472">Membrane</keyword>
<dbReference type="Proteomes" id="UP000217199">
    <property type="component" value="Unassembled WGS sequence"/>
</dbReference>
<dbReference type="PANTHER" id="PTHR45628">
    <property type="entry name" value="VOLTAGE-DEPENDENT CALCIUM CHANNEL TYPE A SUBUNIT ALPHA-1"/>
    <property type="match status" value="1"/>
</dbReference>
<feature type="domain" description="Ion transport" evidence="18">
    <location>
        <begin position="670"/>
        <end position="900"/>
    </location>
</feature>
<keyword evidence="3" id="KW-1003">Cell membrane</keyword>
<evidence type="ECO:0000256" key="1">
    <source>
        <dbReference type="ARBA" id="ARBA00004651"/>
    </source>
</evidence>
<feature type="region of interest" description="Disordered" evidence="16">
    <location>
        <begin position="213"/>
        <end position="263"/>
    </location>
</feature>
<feature type="compositionally biased region" description="Polar residues" evidence="16">
    <location>
        <begin position="577"/>
        <end position="598"/>
    </location>
</feature>
<dbReference type="OrthoDB" id="416585at2759"/>
<evidence type="ECO:0000256" key="17">
    <source>
        <dbReference type="SAM" id="Phobius"/>
    </source>
</evidence>
<keyword evidence="7" id="KW-0106">Calcium</keyword>
<dbReference type="Gene3D" id="1.10.287.70">
    <property type="match status" value="4"/>
</dbReference>
<keyword evidence="2" id="KW-0813">Transport</keyword>
<keyword evidence="9 17" id="KW-1133">Transmembrane helix</keyword>
<keyword evidence="10" id="KW-0406">Ion transport</keyword>
<sequence length="2306" mass="258469">MEVPSTPTTSRRSSERFRLHHQQGDFSVTSALDLTGTPTGLAATTLSRPPSPLGLGGGFTASASASASTTRGSTSTSSSNNTISIAQDGSVSRRRLSWGRMERQHVDILNDPLRLDTSPVITTSSGGMKINTMNAPTISTAGAVTTTTAAAIEDFDTLDTDTPHEEDALTRGRFFNESGNASQSSLIAAYRTKSRTSSEYDDIGLDDDEVRLTSSSAMPSGRDKSTLTSSNSLLLSSSSHDGAERTPGNRRKSVRYSTAPSTAERIRSVKRNLRRMSLRVVNIASAGLEEKARGIRLQDDDDVSDNEGYYREEGGRQRRERERKRTTIHGKERERARADGQEYEQIDEDDLPDLGIRMPIRGRTLGFFGPTSSVRLAMFRFLSYTWTEPTILILIVFNAIVLTIQAARSFTLPDADDGSGSDPLPNPVHGYFQAWEDYALFILFIIFTLEAFARIVTTGFLFDPEVHFSELYRNLFAFEAPIIARDTQVGGSLNMSQSSSLASSLTRNSSQRSIRRSNFNSVFHQLRENIRKPFALAHSSPPAPLPFDNSVTLEAAQPQSRQRGSGMSGGGNGGVSTILQEKSNGTATPSAHSTSDTLHQVVPPPHHVLDPRDTSKHTFFARAFRSASAEAFDDANRPGQQGQGQGKEYLGLPFRLTVYTAQEHTNRNVPYLRHSWNRIDFIAIIAFWITFSLAQSGVERSERKHIAIFRALSVLRTSRLLAITSGTTTIMRSLKRARPLLTNVAYFVLFAMILFSVIGIQSFKGSFRRSCFLGDIQLSQRCGAYIDSASLNVTGYVTLEGFTNPSTKGYVCPLGQVCKELDNPNSNIQSFDTIYLAALEVLIVASANGWAPIMYEMIDAEFFVSCFFFIVLIIVLNFWLINLFVAVITNTFSAIRKDTQKSAFGAAPLGPIVTEDDEYSVLNGRTPGTNSLKLWYDRTKWIWVLFALASVVLQATRSAESSEEHLHILEYGELALTFLFDIDIVWRFLSYLPLWRTFFEHGNNWLDLLLAVASTIIQLPVIRDSDAYPWLTIFQLARFYRVILEVPRMRPLLLTVFGNLYGLVNMSLFLILANYLAALVAVQLLRGDMSSSDNMNFKEIYNSFLAMYQIFSSENWTDILFDASVAEVELGQSALIAIFLSLWFLFANFILYQLFIAVINENFDVAEELKKGKQATDYYATQQPVNASPPWLRRFNPYRWFKANPKSIAVENLPSNLILPMQKAVIEDNSFMADLTGGKAKREKSLVMGHYSKKSITALQKLFSGESKTNDVPLATLRSGKRDSVAPQNPNDEELTRHLELLAGFNTDAQISQDINDVLYERRAQKADFIRAHPSYDKTFWVFSQKSKIRQFCQLLVQPANGDRIFGLPHSPIAHSIFQLVLLLTVIGGIVTEAIATPVYRRNFYAEHGQIRGSWFDIAETTFGLILFVEFIIKLIADGFSFTPNAYIRSIWNVLDFFILIGLIVNVTTSLIFIGGLSRFTRSLKALRALRLITLIEKMRSTFQSLIISGALRILDAAMLAILYMIPYAVWGLNIFHGLLNECNDTGSSISALGQCINEFENSVVGDNGDYPFLAPRVWDNPAPSTKFSFDNFRSSLLILFEIVSLEGWIDAMNVATSAVGIDFQPQTNFSQANAIFFLIYIQLGAVVILTLFISIIIGNFSSKAGLALLTKAQREWIDLQKLIKRQRPSNRPKKRPKSSIRAWCYDRAVHKHGWWSRTMTFLFIVHIAALMSQTLSTQSAVDQLRDSWFLAITLIYVIDIVVRWFGLGFRSFKANGWNIFDVIVAVGALTTTVIDRSGSQSFLIAQLQKLFLVSIAFKLVQRTNSLNQLFKTAMASLPVILSLLALWFIIFLFFAILFVEVFSLTKWGSAETYTQNYSSLGSALVMLAFMSTGEGWNEYMHNYAVEYPQCTPAVDDASDSDCGSKGWAFTLFIAWNLLSMYIFANIFIGVVVESFSYVFQLVGGTRSITREEMRAFKKTWAEFANPRTGYLEKGQLIPFLGRLSGVFEIRIYPAEYSIHNLLSASRSGSTLNLPSNDYNQWIGPPYPHPHSHPQVVDGINLTKLNGILSGLDNNKIRKRRTLYARMYNEAMISQEPGKGISFTNMLLMLAHHKLIDDREALGLKELVTRTEINKFVNDLVNLDRVRSLLKTIYHRRRFRAYLEEKRRQQMFDQEIPAIVVEDMPTTPPVKTRDITLANRDSMGFFGGDSTPSPSPSPSPFHSPELSFSLDSPSRHGRGLQRNRRVSDASMLSTDLGYQYPIDSPRVSHDGNEEDPQMILSSLQNSMWGELMLEAAEDHDSTHTHH</sequence>
<feature type="transmembrane region" description="Helical" evidence="17">
    <location>
        <begin position="1833"/>
        <end position="1860"/>
    </location>
</feature>
<evidence type="ECO:0000256" key="8">
    <source>
        <dbReference type="ARBA" id="ARBA00022882"/>
    </source>
</evidence>
<feature type="region of interest" description="Disordered" evidence="16">
    <location>
        <begin position="40"/>
        <end position="92"/>
    </location>
</feature>
<feature type="transmembrane region" description="Helical" evidence="17">
    <location>
        <begin position="1004"/>
        <end position="1022"/>
    </location>
</feature>
<dbReference type="GO" id="GO:0005891">
    <property type="term" value="C:voltage-gated calcium channel complex"/>
    <property type="evidence" value="ECO:0007669"/>
    <property type="project" value="TreeGrafter"/>
</dbReference>
<dbReference type="GO" id="GO:0008331">
    <property type="term" value="F:high voltage-gated calcium channel activity"/>
    <property type="evidence" value="ECO:0007669"/>
    <property type="project" value="TreeGrafter"/>
</dbReference>
<evidence type="ECO:0000256" key="11">
    <source>
        <dbReference type="ARBA" id="ARBA00023136"/>
    </source>
</evidence>
<keyword evidence="8" id="KW-0851">Voltage-gated channel</keyword>
<evidence type="ECO:0000256" key="16">
    <source>
        <dbReference type="SAM" id="MobiDB-lite"/>
    </source>
</evidence>
<gene>
    <name evidence="19" type="ORF">PNOK_0956700</name>
</gene>
<evidence type="ECO:0000259" key="18">
    <source>
        <dbReference type="Pfam" id="PF00520"/>
    </source>
</evidence>
<keyword evidence="13" id="KW-0407">Ion channel</keyword>
<comment type="similarity">
    <text evidence="14">Belongs to the calcium channel alpha-1 subunit (TC 1.A.1.11) family.</text>
</comment>
<evidence type="ECO:0000256" key="12">
    <source>
        <dbReference type="ARBA" id="ARBA00023180"/>
    </source>
</evidence>
<dbReference type="Gene3D" id="1.20.120.350">
    <property type="entry name" value="Voltage-gated potassium channels. Chain C"/>
    <property type="match status" value="4"/>
</dbReference>
<dbReference type="InterPro" id="IPR027359">
    <property type="entry name" value="Volt_channel_dom_sf"/>
</dbReference>
<feature type="transmembrane region" description="Helical" evidence="17">
    <location>
        <begin position="1457"/>
        <end position="1481"/>
    </location>
</feature>
<feature type="transmembrane region" description="Helical" evidence="17">
    <location>
        <begin position="1377"/>
        <end position="1397"/>
    </location>
</feature>
<feature type="domain" description="Ion transport" evidence="18">
    <location>
        <begin position="1375"/>
        <end position="1663"/>
    </location>
</feature>
<dbReference type="InterPro" id="IPR005821">
    <property type="entry name" value="Ion_trans_dom"/>
</dbReference>
<comment type="caution">
    <text evidence="19">The sequence shown here is derived from an EMBL/GenBank/DDBJ whole genome shotgun (WGS) entry which is preliminary data.</text>
</comment>
<feature type="transmembrane region" description="Helical" evidence="17">
    <location>
        <begin position="1502"/>
        <end position="1526"/>
    </location>
</feature>
<dbReference type="FunCoup" id="A0A286U637">
    <property type="interactions" value="28"/>
</dbReference>
<feature type="transmembrane region" description="Helical" evidence="17">
    <location>
        <begin position="1748"/>
        <end position="1766"/>
    </location>
</feature>
<feature type="region of interest" description="Disordered" evidence="16">
    <location>
        <begin position="2201"/>
        <end position="2252"/>
    </location>
</feature>
<organism evidence="19 20">
    <name type="scientific">Pyrrhoderma noxium</name>
    <dbReference type="NCBI Taxonomy" id="2282107"/>
    <lineage>
        <taxon>Eukaryota</taxon>
        <taxon>Fungi</taxon>
        <taxon>Dikarya</taxon>
        <taxon>Basidiomycota</taxon>
        <taxon>Agaricomycotina</taxon>
        <taxon>Agaricomycetes</taxon>
        <taxon>Hymenochaetales</taxon>
        <taxon>Hymenochaetaceae</taxon>
        <taxon>Pyrrhoderma</taxon>
    </lineage>
</organism>
<feature type="transmembrane region" description="Helical" evidence="17">
    <location>
        <begin position="1060"/>
        <end position="1085"/>
    </location>
</feature>
<feature type="transmembrane region" description="Helical" evidence="17">
    <location>
        <begin position="833"/>
        <end position="850"/>
    </location>
</feature>
<evidence type="ECO:0000256" key="6">
    <source>
        <dbReference type="ARBA" id="ARBA00022692"/>
    </source>
</evidence>
<evidence type="ECO:0000313" key="19">
    <source>
        <dbReference type="EMBL" id="PAV15014.1"/>
    </source>
</evidence>
<evidence type="ECO:0000256" key="2">
    <source>
        <dbReference type="ARBA" id="ARBA00022448"/>
    </source>
</evidence>
<keyword evidence="5" id="KW-0107">Calcium channel</keyword>
<reference evidence="19 20" key="1">
    <citation type="journal article" date="2017" name="Mol. Ecol.">
        <title>Comparative and population genomic landscape of Phellinus noxius: A hypervariable fungus causing root rot in trees.</title>
        <authorList>
            <person name="Chung C.L."/>
            <person name="Lee T.J."/>
            <person name="Akiba M."/>
            <person name="Lee H.H."/>
            <person name="Kuo T.H."/>
            <person name="Liu D."/>
            <person name="Ke H.M."/>
            <person name="Yokoi T."/>
            <person name="Roa M.B."/>
            <person name="Lu M.J."/>
            <person name="Chang Y.Y."/>
            <person name="Ann P.J."/>
            <person name="Tsai J.N."/>
            <person name="Chen C.Y."/>
            <person name="Tzean S.S."/>
            <person name="Ota Y."/>
            <person name="Hattori T."/>
            <person name="Sahashi N."/>
            <person name="Liou R.F."/>
            <person name="Kikuchi T."/>
            <person name="Tsai I.J."/>
        </authorList>
    </citation>
    <scope>NUCLEOTIDE SEQUENCE [LARGE SCALE GENOMIC DNA]</scope>
    <source>
        <strain evidence="19 20">FFPRI411160</strain>
    </source>
</reference>
<evidence type="ECO:0000256" key="5">
    <source>
        <dbReference type="ARBA" id="ARBA00022673"/>
    </source>
</evidence>
<evidence type="ECO:0000256" key="10">
    <source>
        <dbReference type="ARBA" id="ARBA00023065"/>
    </source>
</evidence>
<feature type="transmembrane region" description="Helical" evidence="17">
    <location>
        <begin position="438"/>
        <end position="462"/>
    </location>
</feature>
<dbReference type="InterPro" id="IPR050599">
    <property type="entry name" value="VDCC_alpha-1_subunit"/>
</dbReference>
<feature type="domain" description="Ion transport" evidence="18">
    <location>
        <begin position="940"/>
        <end position="1168"/>
    </location>
</feature>
<dbReference type="PANTHER" id="PTHR45628:SF7">
    <property type="entry name" value="VOLTAGE-DEPENDENT CALCIUM CHANNEL TYPE A SUBUNIT ALPHA-1"/>
    <property type="match status" value="1"/>
</dbReference>
<keyword evidence="20" id="KW-1185">Reference proteome</keyword>
<feature type="transmembrane region" description="Helical" evidence="17">
    <location>
        <begin position="1778"/>
        <end position="1795"/>
    </location>
</feature>
<feature type="compositionally biased region" description="Low complexity" evidence="16">
    <location>
        <begin position="226"/>
        <end position="239"/>
    </location>
</feature>
<feature type="region of interest" description="Disordered" evidence="16">
    <location>
        <begin position="1"/>
        <end position="24"/>
    </location>
</feature>
<evidence type="ECO:0000256" key="7">
    <source>
        <dbReference type="ARBA" id="ARBA00022837"/>
    </source>
</evidence>
<feature type="transmembrane region" description="Helical" evidence="17">
    <location>
        <begin position="381"/>
        <end position="404"/>
    </location>
</feature>
<feature type="compositionally biased region" description="Low complexity" evidence="16">
    <location>
        <begin position="1"/>
        <end position="11"/>
    </location>
</feature>
<evidence type="ECO:0000256" key="3">
    <source>
        <dbReference type="ARBA" id="ARBA00022475"/>
    </source>
</evidence>
<feature type="transmembrane region" description="Helical" evidence="17">
    <location>
        <begin position="1418"/>
        <end position="1437"/>
    </location>
</feature>
<dbReference type="SUPFAM" id="SSF81324">
    <property type="entry name" value="Voltage-gated potassium channels"/>
    <property type="match status" value="4"/>
</dbReference>
<evidence type="ECO:0000256" key="13">
    <source>
        <dbReference type="ARBA" id="ARBA00023303"/>
    </source>
</evidence>
<evidence type="ECO:0000256" key="4">
    <source>
        <dbReference type="ARBA" id="ARBA00022568"/>
    </source>
</evidence>
<evidence type="ECO:0000256" key="9">
    <source>
        <dbReference type="ARBA" id="ARBA00022989"/>
    </source>
</evidence>
<keyword evidence="4" id="KW-0109">Calcium transport</keyword>